<gene>
    <name evidence="14" type="ORF">GCM10009017_21180</name>
    <name evidence="15" type="ORF">J2752_001784</name>
</gene>
<evidence type="ECO:0000256" key="3">
    <source>
        <dbReference type="ARBA" id="ARBA00022448"/>
    </source>
</evidence>
<keyword evidence="5 12" id="KW-0812">Transmembrane</keyword>
<evidence type="ECO:0000256" key="10">
    <source>
        <dbReference type="PIRSR" id="PIRSR602187-50"/>
    </source>
</evidence>
<comment type="similarity">
    <text evidence="11">Belongs to the P(II) protein family.</text>
</comment>
<comment type="similarity">
    <text evidence="2">Belongs to the ammonia transporter channel (TC 1.A.11.2) family.</text>
</comment>
<feature type="transmembrane region" description="Helical" evidence="12">
    <location>
        <begin position="103"/>
        <end position="123"/>
    </location>
</feature>
<dbReference type="EMBL" id="BMOO01000004">
    <property type="protein sequence ID" value="GGM70758.1"/>
    <property type="molecule type" value="Genomic_DNA"/>
</dbReference>
<keyword evidence="6 12" id="KW-1133">Transmembrane helix</keyword>
<dbReference type="Proteomes" id="UP000765891">
    <property type="component" value="Unassembled WGS sequence"/>
</dbReference>
<sequence>MSDLATIATGVNLVWLLLVTFLVFFMKAGFAMLEAGQVRAKNVANQLTQTIITMVVGFIVFFGVGAAVATVVGEVTGGGALDVGAAFMSVYAPADQTGAWTSWLFGGVFAIAAANIVSGALAGRTRPRMYVVYTAVIAGVIYPIADGLVWSGGWLATMGFHDFAGGAVVHTLGGVGGLVGAYLIGPRRGRFDADGSTNVMPGHSITLAVLGTLILCFGWYGFNVGTAASVLAVENGQLVLDSFSYVGRVALDTTLGMVFGGVGAGAVAWYKTRKLDTLFLANGLLAGLVCVTPVADVASWPGAVALGLIGGAQLPVVFDFVEHRLRVDDVCAVFPVHGTAGMIGTLAFPFVAASFTGSRLAAFGVQVLGVAVVVALSAGVTAVVFLAARGVNWARVDADSENTGLDVTMHGVETYPEFGEHEGVSVPDGGVVTDGGRPASDIELVMAYIRPDKLSDVKTELAEIGAPSLTVTDVSGRGSQPATKGQWRGEEYVVDLHQKVKVECVVADTPTDDVVDAICRGAKTGNKGDGKVFVLPVSAATQIRTGKTGPDAV</sequence>
<feature type="transmembrane region" description="Helical" evidence="12">
    <location>
        <begin position="163"/>
        <end position="184"/>
    </location>
</feature>
<evidence type="ECO:0000313" key="15">
    <source>
        <dbReference type="EMBL" id="MBP1954872.1"/>
    </source>
</evidence>
<reference evidence="14" key="1">
    <citation type="journal article" date="2014" name="Int. J. Syst. Evol. Microbiol.">
        <title>Complete genome sequence of Corynebacterium casei LMG S-19264T (=DSM 44701T), isolated from a smear-ripened cheese.</title>
        <authorList>
            <consortium name="US DOE Joint Genome Institute (JGI-PGF)"/>
            <person name="Walter F."/>
            <person name="Albersmeier A."/>
            <person name="Kalinowski J."/>
            <person name="Ruckert C."/>
        </authorList>
    </citation>
    <scope>NUCLEOTIDE SEQUENCE</scope>
    <source>
        <strain evidence="14">JCM 16108</strain>
    </source>
</reference>
<dbReference type="GO" id="GO:0097272">
    <property type="term" value="P:ammonium homeostasis"/>
    <property type="evidence" value="ECO:0007669"/>
    <property type="project" value="TreeGrafter"/>
</dbReference>
<keyword evidence="3" id="KW-0813">Transport</keyword>
<dbReference type="AlphaFoldDB" id="A0A830G1F5"/>
<reference evidence="14" key="2">
    <citation type="submission" date="2020-09" db="EMBL/GenBank/DDBJ databases">
        <authorList>
            <person name="Sun Q."/>
            <person name="Ohkuma M."/>
        </authorList>
    </citation>
    <scope>NUCLEOTIDE SEQUENCE</scope>
    <source>
        <strain evidence="14">JCM 16108</strain>
    </source>
</reference>
<evidence type="ECO:0000256" key="2">
    <source>
        <dbReference type="ARBA" id="ARBA00005887"/>
    </source>
</evidence>
<dbReference type="PANTHER" id="PTHR11730:SF6">
    <property type="entry name" value="AMMONIUM TRANSPORTER"/>
    <property type="match status" value="1"/>
</dbReference>
<comment type="subcellular location">
    <subcellularLocation>
        <location evidence="1">Membrane</location>
        <topology evidence="1">Multi-pass membrane protein</topology>
    </subcellularLocation>
</comment>
<dbReference type="PROSITE" id="PS00638">
    <property type="entry name" value="PII_GLNB_CTER"/>
    <property type="match status" value="1"/>
</dbReference>
<feature type="domain" description="Ammonium transporter AmtB-like" evidence="13">
    <location>
        <begin position="14"/>
        <end position="415"/>
    </location>
</feature>
<dbReference type="SUPFAM" id="SSF54913">
    <property type="entry name" value="GlnB-like"/>
    <property type="match status" value="1"/>
</dbReference>
<dbReference type="PANTHER" id="PTHR11730">
    <property type="entry name" value="AMMONIUM TRANSPORTER"/>
    <property type="match status" value="1"/>
</dbReference>
<evidence type="ECO:0000256" key="7">
    <source>
        <dbReference type="ARBA" id="ARBA00023136"/>
    </source>
</evidence>
<keyword evidence="8" id="KW-0924">Ammonia transport</keyword>
<organism evidence="14 16">
    <name type="scientific">Halarchaeum rubridurum</name>
    <dbReference type="NCBI Taxonomy" id="489911"/>
    <lineage>
        <taxon>Archaea</taxon>
        <taxon>Methanobacteriati</taxon>
        <taxon>Methanobacteriota</taxon>
        <taxon>Stenosarchaea group</taxon>
        <taxon>Halobacteria</taxon>
        <taxon>Halobacteriales</taxon>
        <taxon>Halobacteriaceae</taxon>
    </lineage>
</organism>
<proteinExistence type="inferred from homology"/>
<comment type="function">
    <text evidence="9">Involved in the uptake of ammonium/ammonia (NH(4)(+)/NH(3)). Transport is electrogenic.</text>
</comment>
<dbReference type="InterPro" id="IPR015867">
    <property type="entry name" value="N-reg_PII/ATP_PRibTrfase_C"/>
</dbReference>
<name>A0A830G1F5_9EURY</name>
<evidence type="ECO:0000256" key="8">
    <source>
        <dbReference type="ARBA" id="ARBA00023177"/>
    </source>
</evidence>
<dbReference type="OrthoDB" id="10960at2157"/>
<evidence type="ECO:0000256" key="11">
    <source>
        <dbReference type="RuleBase" id="RU003936"/>
    </source>
</evidence>
<dbReference type="InterPro" id="IPR029020">
    <property type="entry name" value="Ammonium/urea_transptr"/>
</dbReference>
<comment type="caution">
    <text evidence="14">The sequence shown here is derived from an EMBL/GenBank/DDBJ whole genome shotgun (WGS) entry which is preliminary data.</text>
</comment>
<dbReference type="GO" id="GO:0030234">
    <property type="term" value="F:enzyme regulator activity"/>
    <property type="evidence" value="ECO:0007669"/>
    <property type="project" value="InterPro"/>
</dbReference>
<dbReference type="InterPro" id="IPR017918">
    <property type="entry name" value="N-reg_PII_CS"/>
</dbReference>
<dbReference type="SUPFAM" id="SSF111352">
    <property type="entry name" value="Ammonium transporter"/>
    <property type="match status" value="1"/>
</dbReference>
<dbReference type="Proteomes" id="UP000614609">
    <property type="component" value="Unassembled WGS sequence"/>
</dbReference>
<feature type="modified residue" description="O-UMP-tyrosine" evidence="10">
    <location>
        <position position="492"/>
    </location>
</feature>
<evidence type="ECO:0000256" key="4">
    <source>
        <dbReference type="ARBA" id="ARBA00022490"/>
    </source>
</evidence>
<dbReference type="RefSeq" id="WP_188872566.1">
    <property type="nucleotide sequence ID" value="NZ_BMOO01000004.1"/>
</dbReference>
<feature type="transmembrane region" description="Helical" evidence="12">
    <location>
        <begin position="130"/>
        <end position="151"/>
    </location>
</feature>
<feature type="transmembrane region" description="Helical" evidence="12">
    <location>
        <begin position="330"/>
        <end position="351"/>
    </location>
</feature>
<feature type="transmembrane region" description="Helical" evidence="12">
    <location>
        <begin position="277"/>
        <end position="294"/>
    </location>
</feature>
<keyword evidence="7 12" id="KW-0472">Membrane</keyword>
<keyword evidence="10" id="KW-0597">Phosphoprotein</keyword>
<dbReference type="SMART" id="SM00938">
    <property type="entry name" value="P-II"/>
    <property type="match status" value="1"/>
</dbReference>
<evidence type="ECO:0000256" key="9">
    <source>
        <dbReference type="ARBA" id="ARBA00045370"/>
    </source>
</evidence>
<dbReference type="InterPro" id="IPR011322">
    <property type="entry name" value="N-reg_PII-like_a/b"/>
</dbReference>
<feature type="transmembrane region" description="Helical" evidence="12">
    <location>
        <begin position="205"/>
        <end position="233"/>
    </location>
</feature>
<feature type="transmembrane region" description="Helical" evidence="12">
    <location>
        <begin position="245"/>
        <end position="270"/>
    </location>
</feature>
<dbReference type="PRINTS" id="PR00340">
    <property type="entry name" value="PIIGLNB"/>
</dbReference>
<dbReference type="GO" id="GO:0006808">
    <property type="term" value="P:regulation of nitrogen utilization"/>
    <property type="evidence" value="ECO:0007669"/>
    <property type="project" value="InterPro"/>
</dbReference>
<dbReference type="Gene3D" id="1.10.3430.10">
    <property type="entry name" value="Ammonium transporter AmtB like domains"/>
    <property type="match status" value="1"/>
</dbReference>
<feature type="transmembrane region" description="Helical" evidence="12">
    <location>
        <begin position="12"/>
        <end position="30"/>
    </location>
</feature>
<evidence type="ECO:0000313" key="14">
    <source>
        <dbReference type="EMBL" id="GGM70758.1"/>
    </source>
</evidence>
<dbReference type="Pfam" id="PF00543">
    <property type="entry name" value="P-II"/>
    <property type="match status" value="1"/>
</dbReference>
<dbReference type="PROSITE" id="PS51343">
    <property type="entry name" value="PII_GLNB_DOM"/>
    <property type="match status" value="1"/>
</dbReference>
<dbReference type="Pfam" id="PF00909">
    <property type="entry name" value="Ammonium_transp"/>
    <property type="match status" value="1"/>
</dbReference>
<dbReference type="InterPro" id="IPR002187">
    <property type="entry name" value="N-reg_PII"/>
</dbReference>
<reference evidence="15" key="3">
    <citation type="submission" date="2021-03" db="EMBL/GenBank/DDBJ databases">
        <title>Genomic Encyclopedia of Type Strains, Phase IV (KMG-IV): sequencing the most valuable type-strain genomes for metagenomic binning, comparative biology and taxonomic classification.</title>
        <authorList>
            <person name="Goeker M."/>
        </authorList>
    </citation>
    <scope>NUCLEOTIDE SEQUENCE</scope>
    <source>
        <strain evidence="15">DSM 22443</strain>
    </source>
</reference>
<keyword evidence="4" id="KW-0963">Cytoplasm</keyword>
<dbReference type="PROSITE" id="PS01219">
    <property type="entry name" value="AMMONIUM_TRANSP"/>
    <property type="match status" value="1"/>
</dbReference>
<dbReference type="Gene3D" id="3.30.70.120">
    <property type="match status" value="1"/>
</dbReference>
<evidence type="ECO:0000256" key="12">
    <source>
        <dbReference type="SAM" id="Phobius"/>
    </source>
</evidence>
<evidence type="ECO:0000256" key="6">
    <source>
        <dbReference type="ARBA" id="ARBA00022989"/>
    </source>
</evidence>
<dbReference type="GO" id="GO:0016020">
    <property type="term" value="C:membrane"/>
    <property type="evidence" value="ECO:0007669"/>
    <property type="project" value="UniProtKB-SubCell"/>
</dbReference>
<evidence type="ECO:0000313" key="16">
    <source>
        <dbReference type="Proteomes" id="UP000614609"/>
    </source>
</evidence>
<dbReference type="InterPro" id="IPR024041">
    <property type="entry name" value="NH4_transpt_AmtB-like_dom"/>
</dbReference>
<evidence type="ECO:0000256" key="1">
    <source>
        <dbReference type="ARBA" id="ARBA00004141"/>
    </source>
</evidence>
<evidence type="ECO:0000256" key="5">
    <source>
        <dbReference type="ARBA" id="ARBA00022692"/>
    </source>
</evidence>
<dbReference type="GO" id="GO:0008519">
    <property type="term" value="F:ammonium channel activity"/>
    <property type="evidence" value="ECO:0007669"/>
    <property type="project" value="InterPro"/>
</dbReference>
<accession>A0A830G1F5</accession>
<keyword evidence="16" id="KW-1185">Reference proteome</keyword>
<dbReference type="InterPro" id="IPR018047">
    <property type="entry name" value="Ammonium_transpt_CS"/>
</dbReference>
<evidence type="ECO:0000259" key="13">
    <source>
        <dbReference type="Pfam" id="PF00909"/>
    </source>
</evidence>
<feature type="transmembrane region" description="Helical" evidence="12">
    <location>
        <begin position="363"/>
        <end position="388"/>
    </location>
</feature>
<feature type="transmembrane region" description="Helical" evidence="12">
    <location>
        <begin position="300"/>
        <end position="318"/>
    </location>
</feature>
<feature type="transmembrane region" description="Helical" evidence="12">
    <location>
        <begin position="51"/>
        <end position="72"/>
    </location>
</feature>
<dbReference type="EMBL" id="JAGGKO010000003">
    <property type="protein sequence ID" value="MBP1954872.1"/>
    <property type="molecule type" value="Genomic_DNA"/>
</dbReference>
<protein>
    <submittedName>
        <fullName evidence="15">Amt family ammonium transporter</fullName>
    </submittedName>
</protein>